<dbReference type="GO" id="GO:0009307">
    <property type="term" value="P:DNA restriction-modification system"/>
    <property type="evidence" value="ECO:0007669"/>
    <property type="project" value="InterPro"/>
</dbReference>
<feature type="transmembrane region" description="Helical" evidence="1">
    <location>
        <begin position="12"/>
        <end position="35"/>
    </location>
</feature>
<protein>
    <submittedName>
        <fullName evidence="3">Restriction system protein</fullName>
    </submittedName>
</protein>
<dbReference type="RefSeq" id="WP_245772982.1">
    <property type="nucleotide sequence ID" value="NZ_FOMT01000002.1"/>
</dbReference>
<dbReference type="PANTHER" id="PTHR30015">
    <property type="entry name" value="MRR RESTRICTION SYSTEM PROTEIN"/>
    <property type="match status" value="1"/>
</dbReference>
<gene>
    <name evidence="3" type="ORF">SAMN05216378_2605</name>
</gene>
<dbReference type="InterPro" id="IPR011335">
    <property type="entry name" value="Restrct_endonuc-II-like"/>
</dbReference>
<dbReference type="Proteomes" id="UP000198855">
    <property type="component" value="Unassembled WGS sequence"/>
</dbReference>
<evidence type="ECO:0000259" key="2">
    <source>
        <dbReference type="Pfam" id="PF04471"/>
    </source>
</evidence>
<dbReference type="SUPFAM" id="SSF52980">
    <property type="entry name" value="Restriction endonuclease-like"/>
    <property type="match status" value="1"/>
</dbReference>
<evidence type="ECO:0000313" key="3">
    <source>
        <dbReference type="EMBL" id="SFE17756.1"/>
    </source>
</evidence>
<dbReference type="EMBL" id="FOMT01000002">
    <property type="protein sequence ID" value="SFE17756.1"/>
    <property type="molecule type" value="Genomic_DNA"/>
</dbReference>
<name>A0A1I1YDW2_9BACL</name>
<dbReference type="STRING" id="1045775.SAMN05216378_2605"/>
<dbReference type="Pfam" id="PF04471">
    <property type="entry name" value="Mrr_cat"/>
    <property type="match status" value="1"/>
</dbReference>
<dbReference type="GO" id="GO:0015666">
    <property type="term" value="F:restriction endodeoxyribonuclease activity"/>
    <property type="evidence" value="ECO:0007669"/>
    <property type="project" value="TreeGrafter"/>
</dbReference>
<dbReference type="InterPro" id="IPR052906">
    <property type="entry name" value="Type_IV_Methyl-Rstrct_Enzyme"/>
</dbReference>
<evidence type="ECO:0000313" key="4">
    <source>
        <dbReference type="Proteomes" id="UP000198855"/>
    </source>
</evidence>
<keyword evidence="4" id="KW-1185">Reference proteome</keyword>
<accession>A0A1I1YDW2</accession>
<dbReference type="GO" id="GO:0003677">
    <property type="term" value="F:DNA binding"/>
    <property type="evidence" value="ECO:0007669"/>
    <property type="project" value="InterPro"/>
</dbReference>
<dbReference type="InterPro" id="IPR007560">
    <property type="entry name" value="Restrct_endonuc_IV_Mrr"/>
</dbReference>
<dbReference type="AlphaFoldDB" id="A0A1I1YDW2"/>
<keyword evidence="1" id="KW-0472">Membrane</keyword>
<keyword evidence="1" id="KW-0812">Transmembrane</keyword>
<organism evidence="3 4">
    <name type="scientific">Paenibacillus catalpae</name>
    <dbReference type="NCBI Taxonomy" id="1045775"/>
    <lineage>
        <taxon>Bacteria</taxon>
        <taxon>Bacillati</taxon>
        <taxon>Bacillota</taxon>
        <taxon>Bacilli</taxon>
        <taxon>Bacillales</taxon>
        <taxon>Paenibacillaceae</taxon>
        <taxon>Paenibacillus</taxon>
    </lineage>
</organism>
<feature type="domain" description="Restriction endonuclease type IV Mrr" evidence="2">
    <location>
        <begin position="82"/>
        <end position="188"/>
    </location>
</feature>
<dbReference type="PANTHER" id="PTHR30015:SF7">
    <property type="entry name" value="TYPE IV METHYL-DIRECTED RESTRICTION ENZYME ECOKMRR"/>
    <property type="match status" value="1"/>
</dbReference>
<proteinExistence type="predicted"/>
<dbReference type="Gene3D" id="3.40.1350.10">
    <property type="match status" value="1"/>
</dbReference>
<evidence type="ECO:0000256" key="1">
    <source>
        <dbReference type="SAM" id="Phobius"/>
    </source>
</evidence>
<dbReference type="InterPro" id="IPR011856">
    <property type="entry name" value="tRNA_endonuc-like_dom_sf"/>
</dbReference>
<keyword evidence="1" id="KW-1133">Transmembrane helix</keyword>
<reference evidence="4" key="1">
    <citation type="submission" date="2016-10" db="EMBL/GenBank/DDBJ databases">
        <authorList>
            <person name="Varghese N."/>
            <person name="Submissions S."/>
        </authorList>
    </citation>
    <scope>NUCLEOTIDE SEQUENCE [LARGE SCALE GENOMIC DNA]</scope>
    <source>
        <strain evidence="4">CGMCC 1.10784</strain>
    </source>
</reference>
<sequence>MMVRKKIEGACFLEMANVLLSLSVVVIFYLVYLYFKQKKLLERIQMSAVEAFASHNEMKETLRIGLYNRFRREPDLDKDDDPLLFEHFVARIMTTVRGGSTNVTRSSGDYGIDLEEHSDKGLYLGQVKCYNDMNPVGYEPIAIVHSQMIKQGAIGGYVVTTSRFTSNAIAYSEGLNIELINGNQLVELWLQHLEMKREHFAELTPIVVM</sequence>